<feature type="transmembrane region" description="Helical" evidence="1">
    <location>
        <begin position="125"/>
        <end position="146"/>
    </location>
</feature>
<evidence type="ECO:0000256" key="1">
    <source>
        <dbReference type="SAM" id="Phobius"/>
    </source>
</evidence>
<dbReference type="RefSeq" id="WP_188813484.1">
    <property type="nucleotide sequence ID" value="NZ_BMHT01000003.1"/>
</dbReference>
<feature type="transmembrane region" description="Helical" evidence="1">
    <location>
        <begin position="43"/>
        <end position="62"/>
    </location>
</feature>
<dbReference type="EMBL" id="BMHT01000003">
    <property type="protein sequence ID" value="GGF08030.1"/>
    <property type="molecule type" value="Genomic_DNA"/>
</dbReference>
<feature type="transmembrane region" description="Helical" evidence="1">
    <location>
        <begin position="167"/>
        <end position="187"/>
    </location>
</feature>
<dbReference type="Proteomes" id="UP000632273">
    <property type="component" value="Unassembled WGS sequence"/>
</dbReference>
<feature type="transmembrane region" description="Helical" evidence="1">
    <location>
        <begin position="257"/>
        <end position="278"/>
    </location>
</feature>
<keyword evidence="1" id="KW-0472">Membrane</keyword>
<keyword evidence="1" id="KW-0812">Transmembrane</keyword>
<reference evidence="4" key="1">
    <citation type="journal article" date="2019" name="Int. J. Syst. Evol. Microbiol.">
        <title>The Global Catalogue of Microorganisms (GCM) 10K type strain sequencing project: providing services to taxonomists for standard genome sequencing and annotation.</title>
        <authorList>
            <consortium name="The Broad Institute Genomics Platform"/>
            <consortium name="The Broad Institute Genome Sequencing Center for Infectious Disease"/>
            <person name="Wu L."/>
            <person name="Ma J."/>
        </authorList>
    </citation>
    <scope>NUCLEOTIDE SEQUENCE [LARGE SCALE GENOMIC DNA]</scope>
    <source>
        <strain evidence="4">CGMCC 1.15197</strain>
    </source>
</reference>
<comment type="caution">
    <text evidence="3">The sequence shown here is derived from an EMBL/GenBank/DDBJ whole genome shotgun (WGS) entry which is preliminary data.</text>
</comment>
<feature type="transmembrane region" description="Helical" evidence="1">
    <location>
        <begin position="199"/>
        <end position="220"/>
    </location>
</feature>
<gene>
    <name evidence="3" type="ORF">GCM10011383_18950</name>
</gene>
<organism evidence="3 4">
    <name type="scientific">Hymenobacter cavernae</name>
    <dbReference type="NCBI Taxonomy" id="2044852"/>
    <lineage>
        <taxon>Bacteria</taxon>
        <taxon>Pseudomonadati</taxon>
        <taxon>Bacteroidota</taxon>
        <taxon>Cytophagia</taxon>
        <taxon>Cytophagales</taxon>
        <taxon>Hymenobacteraceae</taxon>
        <taxon>Hymenobacter</taxon>
    </lineage>
</organism>
<dbReference type="PANTHER" id="PTHR35797:SF1">
    <property type="entry name" value="PROTEASE"/>
    <property type="match status" value="1"/>
</dbReference>
<evidence type="ECO:0000313" key="4">
    <source>
        <dbReference type="Proteomes" id="UP000632273"/>
    </source>
</evidence>
<sequence length="302" mass="33847">MPESTTKPRYAVLLTFFFLTGLLSAFFYYFLTHGIAPSAGRLYNYGVMWSPGVAALLTARLFRRDVSGLGWSWPRTPIVAWCYLIPLFYTLAAYLLVWFGGWGGFPNQDFVAQASVALGWGKLPAWLFVPCLFLFNAIWGMIPGMATALGEEIGWRGLLVPELARGAGYTQVSLITGIIWAVWHFPILLYGDYNNGAPAWYGLSCFTLLVVSISFVYTWFRLKTGSLWTGVLLHASHNLFVQTVFTPLTRDTGPTKYFIDEFGIALPVVCLVLAVLFWRKRHALVVTSGKMPAEVVQESRLR</sequence>
<protein>
    <recommendedName>
        <fullName evidence="2">CAAX prenyl protease 2/Lysostaphin resistance protein A-like domain-containing protein</fullName>
    </recommendedName>
</protein>
<keyword evidence="4" id="KW-1185">Reference proteome</keyword>
<feature type="transmembrane region" description="Helical" evidence="1">
    <location>
        <begin position="83"/>
        <end position="105"/>
    </location>
</feature>
<accession>A0ABQ1TZX9</accession>
<feature type="domain" description="CAAX prenyl protease 2/Lysostaphin resistance protein A-like" evidence="2">
    <location>
        <begin position="137"/>
        <end position="240"/>
    </location>
</feature>
<evidence type="ECO:0000259" key="2">
    <source>
        <dbReference type="Pfam" id="PF02517"/>
    </source>
</evidence>
<evidence type="ECO:0000313" key="3">
    <source>
        <dbReference type="EMBL" id="GGF08030.1"/>
    </source>
</evidence>
<dbReference type="InterPro" id="IPR003675">
    <property type="entry name" value="Rce1/LyrA-like_dom"/>
</dbReference>
<dbReference type="InterPro" id="IPR042150">
    <property type="entry name" value="MmRce1-like"/>
</dbReference>
<feature type="transmembrane region" description="Helical" evidence="1">
    <location>
        <begin position="12"/>
        <end position="31"/>
    </location>
</feature>
<dbReference type="PANTHER" id="PTHR35797">
    <property type="entry name" value="PROTEASE-RELATED"/>
    <property type="match status" value="1"/>
</dbReference>
<dbReference type="Pfam" id="PF02517">
    <property type="entry name" value="Rce1-like"/>
    <property type="match status" value="1"/>
</dbReference>
<name>A0ABQ1TZX9_9BACT</name>
<proteinExistence type="predicted"/>
<keyword evidence="1" id="KW-1133">Transmembrane helix</keyword>